<evidence type="ECO:0000256" key="1">
    <source>
        <dbReference type="SAM" id="MobiDB-lite"/>
    </source>
</evidence>
<evidence type="ECO:0000313" key="3">
    <source>
        <dbReference type="Proteomes" id="UP000292702"/>
    </source>
</evidence>
<dbReference type="Proteomes" id="UP000292702">
    <property type="component" value="Unassembled WGS sequence"/>
</dbReference>
<organism evidence="2 3">
    <name type="scientific">Steccherinum ochraceum</name>
    <dbReference type="NCBI Taxonomy" id="92696"/>
    <lineage>
        <taxon>Eukaryota</taxon>
        <taxon>Fungi</taxon>
        <taxon>Dikarya</taxon>
        <taxon>Basidiomycota</taxon>
        <taxon>Agaricomycotina</taxon>
        <taxon>Agaricomycetes</taxon>
        <taxon>Polyporales</taxon>
        <taxon>Steccherinaceae</taxon>
        <taxon>Steccherinum</taxon>
    </lineage>
</organism>
<comment type="caution">
    <text evidence="2">The sequence shown here is derived from an EMBL/GenBank/DDBJ whole genome shotgun (WGS) entry which is preliminary data.</text>
</comment>
<feature type="compositionally biased region" description="Basic and acidic residues" evidence="1">
    <location>
        <begin position="75"/>
        <end position="87"/>
    </location>
</feature>
<name>A0A4R0RH51_9APHY</name>
<reference evidence="2 3" key="1">
    <citation type="submission" date="2018-11" db="EMBL/GenBank/DDBJ databases">
        <title>Genome assembly of Steccherinum ochraceum LE-BIN_3174, the white-rot fungus of the Steccherinaceae family (The Residual Polyporoid clade, Polyporales, Basidiomycota).</title>
        <authorList>
            <person name="Fedorova T.V."/>
            <person name="Glazunova O.A."/>
            <person name="Landesman E.O."/>
            <person name="Moiseenko K.V."/>
            <person name="Psurtseva N.V."/>
            <person name="Savinova O.S."/>
            <person name="Shakhova N.V."/>
            <person name="Tyazhelova T.V."/>
            <person name="Vasina D.V."/>
        </authorList>
    </citation>
    <scope>NUCLEOTIDE SEQUENCE [LARGE SCALE GENOMIC DNA]</scope>
    <source>
        <strain evidence="2 3">LE-BIN_3174</strain>
    </source>
</reference>
<feature type="region of interest" description="Disordered" evidence="1">
    <location>
        <begin position="1"/>
        <end position="101"/>
    </location>
</feature>
<protein>
    <submittedName>
        <fullName evidence="2">Uncharacterized protein</fullName>
    </submittedName>
</protein>
<dbReference type="AlphaFoldDB" id="A0A4R0RH51"/>
<evidence type="ECO:0000313" key="2">
    <source>
        <dbReference type="EMBL" id="TCD64109.1"/>
    </source>
</evidence>
<proteinExistence type="predicted"/>
<accession>A0A4R0RH51</accession>
<dbReference type="EMBL" id="RWJN01000255">
    <property type="protein sequence ID" value="TCD64109.1"/>
    <property type="molecule type" value="Genomic_DNA"/>
</dbReference>
<keyword evidence="3" id="KW-1185">Reference proteome</keyword>
<feature type="compositionally biased region" description="Basic residues" evidence="1">
    <location>
        <begin position="1"/>
        <end position="12"/>
    </location>
</feature>
<gene>
    <name evidence="2" type="ORF">EIP91_004522</name>
</gene>
<sequence length="118" mass="12526">MPPRPPKGKNAKPRTETFGPSSFIINSEVHVASNQHAPTDGWGRSKATATSSEGPAPPSIDVNQASQDLAEDPLENVHHDEEGRQGEETVSNSKKLEGGAAASTACTIPFFPITSYRT</sequence>